<dbReference type="InterPro" id="IPR004111">
    <property type="entry name" value="Repressor_TetR_C"/>
</dbReference>
<dbReference type="PANTHER" id="PTHR30055:SF151">
    <property type="entry name" value="TRANSCRIPTIONAL REGULATORY PROTEIN"/>
    <property type="match status" value="1"/>
</dbReference>
<dbReference type="RefSeq" id="WP_088963021.1">
    <property type="nucleotide sequence ID" value="NZ_LT607410.1"/>
</dbReference>
<sequence>MGGSIDPGLPGYIGDAWGLRDRPNKGPKRALSLPRIVDAAVAIAASEGLSAVSMSRVASDLGASTMSLYRYLSAKDELLQLMMDAIYQTPPSGPDAPDEGWRAGLARWTWEQHAILRKHTWALQIPTLGPPVTPNQIIWLERGLECLGGTALGEGEKLSVIMLLSGFCRNDATVSADVQASFMAKAPDELAAMSSYGQLVRKLAGPDRFPAFNAVIDAGVLDTPAGPDDEFVFGLERILDGVGALVEQRAAARSAGGEGH</sequence>
<dbReference type="InterPro" id="IPR036271">
    <property type="entry name" value="Tet_transcr_reg_TetR-rel_C_sf"/>
</dbReference>
<dbReference type="InterPro" id="IPR050109">
    <property type="entry name" value="HTH-type_TetR-like_transc_reg"/>
</dbReference>
<feature type="DNA-binding region" description="H-T-H motif" evidence="4">
    <location>
        <begin position="53"/>
        <end position="72"/>
    </location>
</feature>
<accession>A0A1C4ZMT6</accession>
<dbReference type="Pfam" id="PF02909">
    <property type="entry name" value="TetR_C_1"/>
    <property type="match status" value="1"/>
</dbReference>
<dbReference type="SUPFAM" id="SSF48498">
    <property type="entry name" value="Tetracyclin repressor-like, C-terminal domain"/>
    <property type="match status" value="1"/>
</dbReference>
<dbReference type="GO" id="GO:0045892">
    <property type="term" value="P:negative regulation of DNA-templated transcription"/>
    <property type="evidence" value="ECO:0007669"/>
    <property type="project" value="InterPro"/>
</dbReference>
<dbReference type="InterPro" id="IPR009057">
    <property type="entry name" value="Homeodomain-like_sf"/>
</dbReference>
<dbReference type="Gene3D" id="1.10.357.10">
    <property type="entry name" value="Tetracycline Repressor, domain 2"/>
    <property type="match status" value="1"/>
</dbReference>
<protein>
    <submittedName>
        <fullName evidence="6">Transcriptional regulator, TetR family</fullName>
    </submittedName>
</protein>
<dbReference type="SUPFAM" id="SSF46689">
    <property type="entry name" value="Homeodomain-like"/>
    <property type="match status" value="1"/>
</dbReference>
<gene>
    <name evidence="6" type="ORF">GA0074696_4639</name>
</gene>
<keyword evidence="3" id="KW-0804">Transcription</keyword>
<dbReference type="Pfam" id="PF00440">
    <property type="entry name" value="TetR_N"/>
    <property type="match status" value="1"/>
</dbReference>
<organism evidence="6 7">
    <name type="scientific">Micromonospora purpureochromogenes</name>
    <dbReference type="NCBI Taxonomy" id="47872"/>
    <lineage>
        <taxon>Bacteria</taxon>
        <taxon>Bacillati</taxon>
        <taxon>Actinomycetota</taxon>
        <taxon>Actinomycetes</taxon>
        <taxon>Micromonosporales</taxon>
        <taxon>Micromonosporaceae</taxon>
        <taxon>Micromonospora</taxon>
    </lineage>
</organism>
<dbReference type="Gene3D" id="1.10.10.60">
    <property type="entry name" value="Homeodomain-like"/>
    <property type="match status" value="1"/>
</dbReference>
<dbReference type="GO" id="GO:0000976">
    <property type="term" value="F:transcription cis-regulatory region binding"/>
    <property type="evidence" value="ECO:0007669"/>
    <property type="project" value="TreeGrafter"/>
</dbReference>
<evidence type="ECO:0000256" key="4">
    <source>
        <dbReference type="PROSITE-ProRule" id="PRU00335"/>
    </source>
</evidence>
<dbReference type="GO" id="GO:0003700">
    <property type="term" value="F:DNA-binding transcription factor activity"/>
    <property type="evidence" value="ECO:0007669"/>
    <property type="project" value="TreeGrafter"/>
</dbReference>
<keyword evidence="2 4" id="KW-0238">DNA-binding</keyword>
<dbReference type="PROSITE" id="PS50977">
    <property type="entry name" value="HTH_TETR_2"/>
    <property type="match status" value="1"/>
</dbReference>
<name>A0A1C4ZMT6_9ACTN</name>
<evidence type="ECO:0000313" key="7">
    <source>
        <dbReference type="Proteomes" id="UP000198228"/>
    </source>
</evidence>
<dbReference type="InterPro" id="IPR001647">
    <property type="entry name" value="HTH_TetR"/>
</dbReference>
<proteinExistence type="predicted"/>
<dbReference type="PANTHER" id="PTHR30055">
    <property type="entry name" value="HTH-TYPE TRANSCRIPTIONAL REGULATOR RUTR"/>
    <property type="match status" value="1"/>
</dbReference>
<evidence type="ECO:0000256" key="1">
    <source>
        <dbReference type="ARBA" id="ARBA00023015"/>
    </source>
</evidence>
<reference evidence="6 7" key="1">
    <citation type="submission" date="2016-06" db="EMBL/GenBank/DDBJ databases">
        <authorList>
            <person name="Kjaerup R.B."/>
            <person name="Dalgaard T.S."/>
            <person name="Juul-Madsen H.R."/>
        </authorList>
    </citation>
    <scope>NUCLEOTIDE SEQUENCE [LARGE SCALE GENOMIC DNA]</scope>
    <source>
        <strain evidence="6 7">DSM 43821</strain>
    </source>
</reference>
<dbReference type="Proteomes" id="UP000198228">
    <property type="component" value="Chromosome I"/>
</dbReference>
<evidence type="ECO:0000313" key="6">
    <source>
        <dbReference type="EMBL" id="SCF34313.1"/>
    </source>
</evidence>
<evidence type="ECO:0000256" key="2">
    <source>
        <dbReference type="ARBA" id="ARBA00023125"/>
    </source>
</evidence>
<feature type="domain" description="HTH tetR-type" evidence="5">
    <location>
        <begin position="30"/>
        <end position="90"/>
    </location>
</feature>
<keyword evidence="1" id="KW-0805">Transcription regulation</keyword>
<dbReference type="AlphaFoldDB" id="A0A1C4ZMT6"/>
<evidence type="ECO:0000259" key="5">
    <source>
        <dbReference type="PROSITE" id="PS50977"/>
    </source>
</evidence>
<dbReference type="EMBL" id="LT607410">
    <property type="protein sequence ID" value="SCF34313.1"/>
    <property type="molecule type" value="Genomic_DNA"/>
</dbReference>
<evidence type="ECO:0000256" key="3">
    <source>
        <dbReference type="ARBA" id="ARBA00023163"/>
    </source>
</evidence>